<dbReference type="PRINTS" id="PR00461">
    <property type="entry name" value="PLPEROXIDASE"/>
</dbReference>
<dbReference type="SUPFAM" id="SSF48113">
    <property type="entry name" value="Heme-dependent peroxidases"/>
    <property type="match status" value="1"/>
</dbReference>
<name>A0A6P6A8W6_DURZI</name>
<comment type="catalytic activity">
    <reaction evidence="1">
        <text>2 a phenolic donor + H2O2 = 2 a phenolic radical donor + 2 H2O</text>
        <dbReference type="Rhea" id="RHEA:56136"/>
        <dbReference type="ChEBI" id="CHEBI:15377"/>
        <dbReference type="ChEBI" id="CHEBI:16240"/>
        <dbReference type="ChEBI" id="CHEBI:139520"/>
        <dbReference type="ChEBI" id="CHEBI:139521"/>
        <dbReference type="EC" id="1.11.1.7"/>
    </reaction>
</comment>
<dbReference type="InterPro" id="IPR002016">
    <property type="entry name" value="Haem_peroxidase"/>
</dbReference>
<dbReference type="Gene3D" id="3.40.640.10">
    <property type="entry name" value="Type I PLP-dependent aspartate aminotransferase-like (Major domain)"/>
    <property type="match status" value="1"/>
</dbReference>
<evidence type="ECO:0000256" key="7">
    <source>
        <dbReference type="ARBA" id="ARBA00023002"/>
    </source>
</evidence>
<dbReference type="KEGG" id="dzi:111307562"/>
<reference evidence="13" key="1">
    <citation type="submission" date="2025-08" db="UniProtKB">
        <authorList>
            <consortium name="RefSeq"/>
        </authorList>
    </citation>
    <scope>IDENTIFICATION</scope>
    <source>
        <tissue evidence="13">Fruit stalk</tissue>
    </source>
</reference>
<dbReference type="Pfam" id="PF00141">
    <property type="entry name" value="peroxidase"/>
    <property type="match status" value="1"/>
</dbReference>
<evidence type="ECO:0000256" key="4">
    <source>
        <dbReference type="ARBA" id="ARBA00022559"/>
    </source>
</evidence>
<keyword evidence="8" id="KW-0408">Iron</keyword>
<dbReference type="GO" id="GO:0046872">
    <property type="term" value="F:metal ion binding"/>
    <property type="evidence" value="ECO:0007669"/>
    <property type="project" value="UniProtKB-KW"/>
</dbReference>
<keyword evidence="9" id="KW-0106">Calcium</keyword>
<dbReference type="GO" id="GO:0020037">
    <property type="term" value="F:heme binding"/>
    <property type="evidence" value="ECO:0007669"/>
    <property type="project" value="InterPro"/>
</dbReference>
<sequence length="204" mass="23345">MHMLKAEFAMRFWTLCLPDEFIVFIHLLTPNIFHSNLLRCFGKESTSTAVSSKFVEESAKLVYGEDSDIIKEGRFAGIQALSGTSACRLFAEFQKLFFPDSRIYLPDPTWSKMRQMVLSSYFILVPITLRFDTAYFKNLVKQRGLLTSDQALFNGGSTDKLVKTYSMNPEAFWDDFAKSMIKMGNIKSLTGKKGQIRVNCRRVN</sequence>
<evidence type="ECO:0000256" key="6">
    <source>
        <dbReference type="ARBA" id="ARBA00022723"/>
    </source>
</evidence>
<keyword evidence="6 9" id="KW-0479">Metal-binding</keyword>
<keyword evidence="5" id="KW-0349">Heme</keyword>
<feature type="domain" description="Plant heme peroxidase family profile" evidence="11">
    <location>
        <begin position="83"/>
        <end position="204"/>
    </location>
</feature>
<keyword evidence="12" id="KW-1185">Reference proteome</keyword>
<evidence type="ECO:0000256" key="10">
    <source>
        <dbReference type="RuleBase" id="RU004241"/>
    </source>
</evidence>
<evidence type="ECO:0000256" key="1">
    <source>
        <dbReference type="ARBA" id="ARBA00000189"/>
    </source>
</evidence>
<comment type="cofactor">
    <cofactor evidence="9">
        <name>Ca(2+)</name>
        <dbReference type="ChEBI" id="CHEBI:29108"/>
    </cofactor>
    <text evidence="9">Binds 2 calcium ions per subunit.</text>
</comment>
<evidence type="ECO:0000259" key="11">
    <source>
        <dbReference type="PROSITE" id="PS50873"/>
    </source>
</evidence>
<dbReference type="OrthoDB" id="2113341at2759"/>
<dbReference type="GO" id="GO:0006979">
    <property type="term" value="P:response to oxidative stress"/>
    <property type="evidence" value="ECO:0007669"/>
    <property type="project" value="InterPro"/>
</dbReference>
<dbReference type="PANTHER" id="PTHR31388:SF225">
    <property type="entry name" value="PEROXIDASE"/>
    <property type="match status" value="1"/>
</dbReference>
<dbReference type="PROSITE" id="PS50873">
    <property type="entry name" value="PEROXIDASE_4"/>
    <property type="match status" value="1"/>
</dbReference>
<evidence type="ECO:0000313" key="13">
    <source>
        <dbReference type="RefSeq" id="XP_022761318.1"/>
    </source>
</evidence>
<evidence type="ECO:0000256" key="8">
    <source>
        <dbReference type="ARBA" id="ARBA00023004"/>
    </source>
</evidence>
<evidence type="ECO:0000256" key="5">
    <source>
        <dbReference type="ARBA" id="ARBA00022617"/>
    </source>
</evidence>
<comment type="cofactor">
    <cofactor evidence="2">
        <name>heme b</name>
        <dbReference type="ChEBI" id="CHEBI:60344"/>
    </cofactor>
</comment>
<protein>
    <recommendedName>
        <fullName evidence="3">peroxidase</fullName>
        <ecNumber evidence="3">1.11.1.7</ecNumber>
    </recommendedName>
</protein>
<organism evidence="12 13">
    <name type="scientific">Durio zibethinus</name>
    <name type="common">Durian</name>
    <dbReference type="NCBI Taxonomy" id="66656"/>
    <lineage>
        <taxon>Eukaryota</taxon>
        <taxon>Viridiplantae</taxon>
        <taxon>Streptophyta</taxon>
        <taxon>Embryophyta</taxon>
        <taxon>Tracheophyta</taxon>
        <taxon>Spermatophyta</taxon>
        <taxon>Magnoliopsida</taxon>
        <taxon>eudicotyledons</taxon>
        <taxon>Gunneridae</taxon>
        <taxon>Pentapetalae</taxon>
        <taxon>rosids</taxon>
        <taxon>malvids</taxon>
        <taxon>Malvales</taxon>
        <taxon>Malvaceae</taxon>
        <taxon>Helicteroideae</taxon>
        <taxon>Durio</taxon>
    </lineage>
</organism>
<dbReference type="GO" id="GO:0140825">
    <property type="term" value="F:lactoperoxidase activity"/>
    <property type="evidence" value="ECO:0007669"/>
    <property type="project" value="UniProtKB-EC"/>
</dbReference>
<dbReference type="GeneID" id="111307562"/>
<comment type="similarity">
    <text evidence="10">Belongs to the peroxidase family.</text>
</comment>
<evidence type="ECO:0000256" key="3">
    <source>
        <dbReference type="ARBA" id="ARBA00012313"/>
    </source>
</evidence>
<dbReference type="GO" id="GO:0030170">
    <property type="term" value="F:pyridoxal phosphate binding"/>
    <property type="evidence" value="ECO:0007669"/>
    <property type="project" value="InterPro"/>
</dbReference>
<proteinExistence type="inferred from homology"/>
<dbReference type="Gene3D" id="1.10.420.10">
    <property type="entry name" value="Peroxidase, domain 2"/>
    <property type="match status" value="1"/>
</dbReference>
<dbReference type="Gene3D" id="1.10.520.10">
    <property type="match status" value="1"/>
</dbReference>
<evidence type="ECO:0000256" key="2">
    <source>
        <dbReference type="ARBA" id="ARBA00001970"/>
    </source>
</evidence>
<evidence type="ECO:0000256" key="9">
    <source>
        <dbReference type="PIRSR" id="PIRSR600823-3"/>
    </source>
</evidence>
<dbReference type="Proteomes" id="UP000515121">
    <property type="component" value="Unplaced"/>
</dbReference>
<dbReference type="EC" id="1.11.1.7" evidence="3"/>
<dbReference type="RefSeq" id="XP_022761318.1">
    <property type="nucleotide sequence ID" value="XM_022905583.1"/>
</dbReference>
<dbReference type="InterPro" id="IPR004839">
    <property type="entry name" value="Aminotransferase_I/II_large"/>
</dbReference>
<dbReference type="InterPro" id="IPR010255">
    <property type="entry name" value="Haem_peroxidase_sf"/>
</dbReference>
<dbReference type="Pfam" id="PF00155">
    <property type="entry name" value="Aminotran_1_2"/>
    <property type="match status" value="1"/>
</dbReference>
<keyword evidence="7" id="KW-0560">Oxidoreductase</keyword>
<feature type="binding site" evidence="9">
    <location>
        <position position="132"/>
    </location>
    <ligand>
        <name>Ca(2+)</name>
        <dbReference type="ChEBI" id="CHEBI:29108"/>
        <label>2</label>
    </ligand>
</feature>
<gene>
    <name evidence="13" type="primary">LOC111307562</name>
</gene>
<accession>A0A6P6A8W6</accession>
<dbReference type="InterPro" id="IPR015421">
    <property type="entry name" value="PyrdxlP-dep_Trfase_major"/>
</dbReference>
<dbReference type="PANTHER" id="PTHR31388">
    <property type="entry name" value="PEROXIDASE 72-RELATED"/>
    <property type="match status" value="1"/>
</dbReference>
<keyword evidence="4" id="KW-0575">Peroxidase</keyword>
<evidence type="ECO:0000313" key="12">
    <source>
        <dbReference type="Proteomes" id="UP000515121"/>
    </source>
</evidence>
<dbReference type="InterPro" id="IPR000823">
    <property type="entry name" value="Peroxidase_pln"/>
</dbReference>
<dbReference type="AlphaFoldDB" id="A0A6P6A8W6"/>